<keyword evidence="5 8" id="KW-0949">S-adenosyl-L-methionine</keyword>
<dbReference type="Gene3D" id="1.10.1020.10">
    <property type="entry name" value="Adenine-specific Methyltransferase, Domain 2"/>
    <property type="match status" value="1"/>
</dbReference>
<dbReference type="GO" id="GO:1904047">
    <property type="term" value="F:S-adenosyl-L-methionine binding"/>
    <property type="evidence" value="ECO:0007669"/>
    <property type="project" value="TreeGrafter"/>
</dbReference>
<comment type="similarity">
    <text evidence="1 8">Belongs to the N(4)/N(6)-methyltransferase family.</text>
</comment>
<feature type="binding site" evidence="7">
    <location>
        <position position="183"/>
    </location>
    <ligand>
        <name>S-adenosyl-L-methionine</name>
        <dbReference type="ChEBI" id="CHEBI:59789"/>
    </ligand>
</feature>
<dbReference type="InterPro" id="IPR012263">
    <property type="entry name" value="M_m6A_EcoRV"/>
</dbReference>
<dbReference type="GO" id="GO:0009307">
    <property type="term" value="P:DNA restriction-modification system"/>
    <property type="evidence" value="ECO:0007669"/>
    <property type="project" value="InterPro"/>
</dbReference>
<evidence type="ECO:0000256" key="7">
    <source>
        <dbReference type="PIRSR" id="PIRSR000398-1"/>
    </source>
</evidence>
<dbReference type="PIRSF" id="PIRSF000398">
    <property type="entry name" value="M_m6A_EcoRV"/>
    <property type="match status" value="1"/>
</dbReference>
<dbReference type="PROSITE" id="PS00092">
    <property type="entry name" value="N6_MTASE"/>
    <property type="match status" value="1"/>
</dbReference>
<evidence type="ECO:0000313" key="9">
    <source>
        <dbReference type="EMBL" id="SLM62840.1"/>
    </source>
</evidence>
<comment type="catalytic activity">
    <reaction evidence="6 8">
        <text>a 2'-deoxyadenosine in DNA + S-adenosyl-L-methionine = an N(6)-methyl-2'-deoxyadenosine in DNA + S-adenosyl-L-homocysteine + H(+)</text>
        <dbReference type="Rhea" id="RHEA:15197"/>
        <dbReference type="Rhea" id="RHEA-COMP:12418"/>
        <dbReference type="Rhea" id="RHEA-COMP:12419"/>
        <dbReference type="ChEBI" id="CHEBI:15378"/>
        <dbReference type="ChEBI" id="CHEBI:57856"/>
        <dbReference type="ChEBI" id="CHEBI:59789"/>
        <dbReference type="ChEBI" id="CHEBI:90615"/>
        <dbReference type="ChEBI" id="CHEBI:90616"/>
        <dbReference type="EC" id="2.1.1.72"/>
    </reaction>
</comment>
<keyword evidence="4 8" id="KW-0808">Transferase</keyword>
<dbReference type="PANTHER" id="PTHR30481:SF3">
    <property type="entry name" value="DNA ADENINE METHYLASE"/>
    <property type="match status" value="1"/>
</dbReference>
<evidence type="ECO:0000313" key="10">
    <source>
        <dbReference type="Proteomes" id="UP000294820"/>
    </source>
</evidence>
<evidence type="ECO:0000256" key="4">
    <source>
        <dbReference type="ARBA" id="ARBA00022679"/>
    </source>
</evidence>
<evidence type="ECO:0000256" key="1">
    <source>
        <dbReference type="ARBA" id="ARBA00006594"/>
    </source>
</evidence>
<evidence type="ECO:0000256" key="5">
    <source>
        <dbReference type="ARBA" id="ARBA00022691"/>
    </source>
</evidence>
<accession>A0A375A9X5</accession>
<dbReference type="InterPro" id="IPR012327">
    <property type="entry name" value="MeTrfase_D12"/>
</dbReference>
<dbReference type="InterPro" id="IPR002052">
    <property type="entry name" value="DNA_methylase_N6_adenine_CS"/>
</dbReference>
<feature type="binding site" evidence="7">
    <location>
        <position position="52"/>
    </location>
    <ligand>
        <name>S-adenosyl-L-methionine</name>
        <dbReference type="ChEBI" id="CHEBI:59789"/>
    </ligand>
</feature>
<reference evidence="9 10" key="1">
    <citation type="submission" date="2016-09" db="EMBL/GenBank/DDBJ databases">
        <authorList>
            <person name="Reverchon S."/>
            <person name="Nasser W."/>
            <person name="Leonard S."/>
            <person name="Brochier C."/>
            <person name="Duprey A."/>
        </authorList>
    </citation>
    <scope>NUCLEOTIDE SEQUENCE [LARGE SCALE GENOMIC DNA]</scope>
    <source>
        <strain evidence="9 10">174/2</strain>
    </source>
</reference>
<dbReference type="GO" id="GO:0009007">
    <property type="term" value="F:site-specific DNA-methyltransferase (adenine-specific) activity"/>
    <property type="evidence" value="ECO:0007669"/>
    <property type="project" value="UniProtKB-UniRule"/>
</dbReference>
<dbReference type="EC" id="2.1.1.72" evidence="2 8"/>
<dbReference type="KEGG" id="daq:DAQ1742_01910"/>
<dbReference type="GO" id="GO:0032259">
    <property type="term" value="P:methylation"/>
    <property type="evidence" value="ECO:0007669"/>
    <property type="project" value="UniProtKB-KW"/>
</dbReference>
<dbReference type="SUPFAM" id="SSF53335">
    <property type="entry name" value="S-adenosyl-L-methionine-dependent methyltransferases"/>
    <property type="match status" value="1"/>
</dbReference>
<dbReference type="PRINTS" id="PR00505">
    <property type="entry name" value="D12N6MTFRASE"/>
</dbReference>
<organism evidence="9 10">
    <name type="scientific">Dickeya aquatica</name>
    <dbReference type="NCBI Taxonomy" id="1401087"/>
    <lineage>
        <taxon>Bacteria</taxon>
        <taxon>Pseudomonadati</taxon>
        <taxon>Pseudomonadota</taxon>
        <taxon>Gammaproteobacteria</taxon>
        <taxon>Enterobacterales</taxon>
        <taxon>Pectobacteriaceae</taxon>
        <taxon>Dickeya</taxon>
    </lineage>
</organism>
<evidence type="ECO:0000256" key="8">
    <source>
        <dbReference type="RuleBase" id="RU361257"/>
    </source>
</evidence>
<dbReference type="GO" id="GO:0006298">
    <property type="term" value="P:mismatch repair"/>
    <property type="evidence" value="ECO:0007669"/>
    <property type="project" value="TreeGrafter"/>
</dbReference>
<dbReference type="RefSeq" id="WP_067487045.1">
    <property type="nucleotide sequence ID" value="NZ_LT615367.1"/>
</dbReference>
<dbReference type="Proteomes" id="UP000294820">
    <property type="component" value="Chromosome 1"/>
</dbReference>
<dbReference type="Gene3D" id="3.40.50.150">
    <property type="entry name" value="Vaccinia Virus protein VP39"/>
    <property type="match status" value="1"/>
</dbReference>
<keyword evidence="10" id="KW-1185">Reference proteome</keyword>
<evidence type="ECO:0000256" key="6">
    <source>
        <dbReference type="ARBA" id="ARBA00047942"/>
    </source>
</evidence>
<feature type="binding site" evidence="7">
    <location>
        <position position="8"/>
    </location>
    <ligand>
        <name>S-adenosyl-L-methionine</name>
        <dbReference type="ChEBI" id="CHEBI:59789"/>
    </ligand>
</feature>
<protein>
    <recommendedName>
        <fullName evidence="2 8">Site-specific DNA-methyltransferase (adenine-specific)</fullName>
        <ecNumber evidence="2 8">2.1.1.72</ecNumber>
    </recommendedName>
</protein>
<evidence type="ECO:0000256" key="3">
    <source>
        <dbReference type="ARBA" id="ARBA00022603"/>
    </source>
</evidence>
<dbReference type="REBASE" id="265384">
    <property type="entry name" value="M2.Daq1742ORF1909P"/>
</dbReference>
<dbReference type="NCBIfam" id="TIGR00571">
    <property type="entry name" value="dam"/>
    <property type="match status" value="1"/>
</dbReference>
<sequence length="311" mass="33837">MIRPFIKWAGGKTRVMPDLLPHLPDANCLIEPFVGGASVFLNTEYRRYVLADINADLINLYRVATRHTDELISYARGLFANGNSADAYADNRNLFNSLTLSASVEKAALFLYLNRHGFNGVCRYNKAGAFNVPYGKYSKPYFPRAEIRLFAEKACDTQAIFVCEPFQITLSSFVARGAAIYCDPPYLPASDTANFTQYHTGGFTAADHQALADALLDANRQHGIQCVISNSDTPATREIYRHFGLHEISVQRSAGANAITRTAAKEVIGVLPVCDGCGRHGGGCCPDCGPAMGDATYQEMVASGALNAEPF</sequence>
<dbReference type="AlphaFoldDB" id="A0A375A9X5"/>
<dbReference type="Pfam" id="PF02086">
    <property type="entry name" value="MethyltransfD12"/>
    <property type="match status" value="1"/>
</dbReference>
<gene>
    <name evidence="9" type="ORF">DAQ1742_01910</name>
</gene>
<dbReference type="GO" id="GO:0043565">
    <property type="term" value="F:sequence-specific DNA binding"/>
    <property type="evidence" value="ECO:0007669"/>
    <property type="project" value="TreeGrafter"/>
</dbReference>
<name>A0A375A9X5_9GAMM</name>
<keyword evidence="3 8" id="KW-0489">Methyltransferase</keyword>
<dbReference type="EMBL" id="LT615367">
    <property type="protein sequence ID" value="SLM62840.1"/>
    <property type="molecule type" value="Genomic_DNA"/>
</dbReference>
<evidence type="ECO:0000256" key="2">
    <source>
        <dbReference type="ARBA" id="ARBA00011900"/>
    </source>
</evidence>
<dbReference type="PANTHER" id="PTHR30481">
    <property type="entry name" value="DNA ADENINE METHYLASE"/>
    <property type="match status" value="1"/>
</dbReference>
<proteinExistence type="inferred from homology"/>
<dbReference type="InterPro" id="IPR029063">
    <property type="entry name" value="SAM-dependent_MTases_sf"/>
</dbReference>
<feature type="binding site" evidence="7">
    <location>
        <position position="12"/>
    </location>
    <ligand>
        <name>S-adenosyl-L-methionine</name>
        <dbReference type="ChEBI" id="CHEBI:59789"/>
    </ligand>
</feature>
<dbReference type="InterPro" id="IPR023095">
    <property type="entry name" value="Ade_MeTrfase_dom_2"/>
</dbReference>